<feature type="compositionally biased region" description="Low complexity" evidence="5">
    <location>
        <begin position="34"/>
        <end position="74"/>
    </location>
</feature>
<feature type="signal peptide" evidence="7">
    <location>
        <begin position="1"/>
        <end position="33"/>
    </location>
</feature>
<evidence type="ECO:0000256" key="2">
    <source>
        <dbReference type="ARBA" id="ARBA00007257"/>
    </source>
</evidence>
<organism evidence="9 10">
    <name type="scientific">Lentzea guizhouensis</name>
    <dbReference type="NCBI Taxonomy" id="1586287"/>
    <lineage>
        <taxon>Bacteria</taxon>
        <taxon>Bacillati</taxon>
        <taxon>Actinomycetota</taxon>
        <taxon>Actinomycetes</taxon>
        <taxon>Pseudonocardiales</taxon>
        <taxon>Pseudonocardiaceae</taxon>
        <taxon>Lentzea</taxon>
    </lineage>
</organism>
<dbReference type="GO" id="GO:0005975">
    <property type="term" value="P:carbohydrate metabolic process"/>
    <property type="evidence" value="ECO:0007669"/>
    <property type="project" value="UniProtKB-ARBA"/>
</dbReference>
<dbReference type="STRING" id="1586287.BBK82_13550"/>
<keyword evidence="10" id="KW-1185">Reference proteome</keyword>
<gene>
    <name evidence="9" type="ORF">BBK82_13550</name>
</gene>
<feature type="chain" id="PRO_5038902244" description="SD-repeat containing protein B domain-containing protein" evidence="7">
    <location>
        <begin position="34"/>
        <end position="1061"/>
    </location>
</feature>
<keyword evidence="6" id="KW-0472">Membrane</keyword>
<dbReference type="AlphaFoldDB" id="A0A1B2HGW0"/>
<feature type="transmembrane region" description="Helical" evidence="6">
    <location>
        <begin position="1035"/>
        <end position="1055"/>
    </location>
</feature>
<feature type="region of interest" description="Disordered" evidence="5">
    <location>
        <begin position="32"/>
        <end position="122"/>
    </location>
</feature>
<evidence type="ECO:0000256" key="6">
    <source>
        <dbReference type="SAM" id="Phobius"/>
    </source>
</evidence>
<dbReference type="SUPFAM" id="SSF117074">
    <property type="entry name" value="Hypothetical protein PA1324"/>
    <property type="match status" value="4"/>
</dbReference>
<dbReference type="PANTHER" id="PTHR36108:SF13">
    <property type="entry name" value="COLOSSIN-B-RELATED"/>
    <property type="match status" value="1"/>
</dbReference>
<dbReference type="PANTHER" id="PTHR36108">
    <property type="entry name" value="COLOSSIN-B-RELATED"/>
    <property type="match status" value="1"/>
</dbReference>
<accession>A0A1B2HGW0</accession>
<feature type="compositionally biased region" description="Gly residues" evidence="5">
    <location>
        <begin position="1000"/>
        <end position="1024"/>
    </location>
</feature>
<dbReference type="Pfam" id="PF17210">
    <property type="entry name" value="SdrD_B"/>
    <property type="match status" value="1"/>
</dbReference>
<dbReference type="Gene3D" id="2.60.40.10">
    <property type="entry name" value="Immunoglobulins"/>
    <property type="match status" value="4"/>
</dbReference>
<keyword evidence="4 7" id="KW-0732">Signal</keyword>
<sequence length="1061" mass="109679">MSDRSVSRALLRFTALTTAAVLAFGGTSAAAFAQEEPTSTEPTQSETVTPAPTGTPVETPVETPSQTPAPSETTTPPPSSETPSQTPVEPPAPTPTQTAPIVPTGTQAPVPQKPKADEKAAVPVKPNVKTTASLDKSTYASHESVTLTLTYTNNSSVTANALHANVWGLNYDSAQLGELARHRPGVSLAPGESRTVTVSGTISYLDHMGMLSVSGDVTPQDGDADQQDNYFFTTAQVVRTTGHVSGFVYADANRNGQADAGEAVSGGVVSIYGGVPAQEYRTTSGSDGRFSFTGVATGSYYSPYFELPGGWVVRGGPSSDFQVAPDQTTELTGRAERPISEVLTATASLDQATYRFPATAKITVMLTNKGDHPISGIQAGCNRVGDANHLGTGPGWAVFNNPGVTLAAGESRTIVIDEAIPQAALDSGVVRLVCDFAPNVGWNADGPQVATSAKVTSGGTFPVTFVHDKNGNFWHDPGETLIGLEVDLVNEATGAKAAAFTSGPDGKIVFGGVPAGRYFGLFKNGWKTSGGSGSMPVWIPETDNGSSATYFMVPGTADADVRGSLKFDKPSYESHETVRMTATVTNMGGKTAERTRLMWPLSNVGIANEQWGDFGWNAAGIALAPGETRTFELAGPITNLYDGKLRPSSMIEWIGSPNPCNCGISGEVPVTQSKGDISGVVYVDRNRNGQQDAGEAAAGVIVQAGGGLPHSSNQTTTDAEGRFSFPGLPSGDYYLSYTLADGWIVHADGDTRVRVEPGKPVQLTARAERPYSESLSATMTLDKDVYQVGEEAKITITLTNSSDRAISGIQAGCNRIGDGNQLGGGPYGNDTSGWGELLPPGKGVTVGAGETKTFIATEKVPAAAFEIGVVRVGCDFEPNPGYNTDGPWAADSARVPGGFGSLKAHVVHDLNGNRTIDAGEAVANTRVALHTYPEGVETLATVTDANGLADFARVPAGDYTLKVAGFQPVEQGYDFVRISAGRAEEANFFVVPAPQPEPGPGGGASPAPGGATGTGESGGNGGGVQEALAKTGASVLGLGLAAALLMAFGFGARLAGRRRTA</sequence>
<dbReference type="GO" id="GO:0005576">
    <property type="term" value="C:extracellular region"/>
    <property type="evidence" value="ECO:0007669"/>
    <property type="project" value="UniProtKB-SubCell"/>
</dbReference>
<evidence type="ECO:0000313" key="10">
    <source>
        <dbReference type="Proteomes" id="UP000093053"/>
    </source>
</evidence>
<evidence type="ECO:0000256" key="5">
    <source>
        <dbReference type="SAM" id="MobiDB-lite"/>
    </source>
</evidence>
<feature type="domain" description="SD-repeat containing protein B" evidence="8">
    <location>
        <begin position="677"/>
        <end position="745"/>
    </location>
</feature>
<comment type="similarity">
    <text evidence="2">Belongs to the serine-aspartate repeat-containing protein (SDr) family.</text>
</comment>
<dbReference type="Proteomes" id="UP000093053">
    <property type="component" value="Chromosome"/>
</dbReference>
<dbReference type="KEGG" id="led:BBK82_13550"/>
<feature type="region of interest" description="Disordered" evidence="5">
    <location>
        <begin position="993"/>
        <end position="1025"/>
    </location>
</feature>
<dbReference type="EMBL" id="CP016793">
    <property type="protein sequence ID" value="ANZ36946.1"/>
    <property type="molecule type" value="Genomic_DNA"/>
</dbReference>
<evidence type="ECO:0000256" key="7">
    <source>
        <dbReference type="SAM" id="SignalP"/>
    </source>
</evidence>
<evidence type="ECO:0000313" key="9">
    <source>
        <dbReference type="EMBL" id="ANZ36946.1"/>
    </source>
</evidence>
<evidence type="ECO:0000256" key="4">
    <source>
        <dbReference type="ARBA" id="ARBA00022729"/>
    </source>
</evidence>
<reference evidence="9 10" key="1">
    <citation type="submission" date="2016-07" db="EMBL/GenBank/DDBJ databases">
        <title>Complete genome sequence of the Lentzea guizhouensis DHS C013.</title>
        <authorList>
            <person name="Cao C."/>
        </authorList>
    </citation>
    <scope>NUCLEOTIDE SEQUENCE [LARGE SCALE GENOMIC DNA]</scope>
    <source>
        <strain evidence="9 10">DHS C013</strain>
    </source>
</reference>
<keyword evidence="3" id="KW-0964">Secreted</keyword>
<evidence type="ECO:0000259" key="8">
    <source>
        <dbReference type="Pfam" id="PF17210"/>
    </source>
</evidence>
<feature type="compositionally biased region" description="Low complexity" evidence="5">
    <location>
        <begin position="95"/>
        <end position="104"/>
    </location>
</feature>
<evidence type="ECO:0000256" key="1">
    <source>
        <dbReference type="ARBA" id="ARBA00004613"/>
    </source>
</evidence>
<protein>
    <recommendedName>
        <fullName evidence="8">SD-repeat containing protein B domain-containing protein</fullName>
    </recommendedName>
</protein>
<dbReference type="InterPro" id="IPR033764">
    <property type="entry name" value="Sdr_B"/>
</dbReference>
<proteinExistence type="inferred from homology"/>
<name>A0A1B2HGW0_9PSEU</name>
<keyword evidence="6" id="KW-0812">Transmembrane</keyword>
<dbReference type="InterPro" id="IPR013783">
    <property type="entry name" value="Ig-like_fold"/>
</dbReference>
<comment type="subcellular location">
    <subcellularLocation>
        <location evidence="1">Secreted</location>
    </subcellularLocation>
</comment>
<evidence type="ECO:0000256" key="3">
    <source>
        <dbReference type="ARBA" id="ARBA00022525"/>
    </source>
</evidence>
<keyword evidence="6" id="KW-1133">Transmembrane helix</keyword>